<keyword evidence="9 11" id="KW-0320">Glycogen biosynthesis</keyword>
<dbReference type="EC" id="2.4.1.21" evidence="5 11"/>
<dbReference type="GO" id="GO:0009011">
    <property type="term" value="F:alpha-1,4-glucan glucosyltransferase (ADP-glucose donor) activity"/>
    <property type="evidence" value="ECO:0007669"/>
    <property type="project" value="UniProtKB-EC"/>
</dbReference>
<evidence type="ECO:0000256" key="4">
    <source>
        <dbReference type="ARBA" id="ARBA00010281"/>
    </source>
</evidence>
<evidence type="ECO:0000256" key="9">
    <source>
        <dbReference type="ARBA" id="ARBA00023056"/>
    </source>
</evidence>
<evidence type="ECO:0000259" key="13">
    <source>
        <dbReference type="Pfam" id="PF00534"/>
    </source>
</evidence>
<evidence type="ECO:0000256" key="3">
    <source>
        <dbReference type="ARBA" id="ARBA00004964"/>
    </source>
</evidence>
<organism evidence="15 16">
    <name type="scientific">Pseudomonas aestuarii</name>
    <dbReference type="NCBI Taxonomy" id="3018340"/>
    <lineage>
        <taxon>Bacteria</taxon>
        <taxon>Pseudomonadati</taxon>
        <taxon>Pseudomonadota</taxon>
        <taxon>Gammaproteobacteria</taxon>
        <taxon>Pseudomonadales</taxon>
        <taxon>Pseudomonadaceae</taxon>
        <taxon>Pseudomonas</taxon>
    </lineage>
</organism>
<dbReference type="Pfam" id="PF00534">
    <property type="entry name" value="Glycos_transf_1"/>
    <property type="match status" value="1"/>
</dbReference>
<comment type="caution">
    <text evidence="15">The sequence shown here is derived from an EMBL/GenBank/DDBJ whole genome shotgun (WGS) entry which is preliminary data.</text>
</comment>
<keyword evidence="8 11" id="KW-0808">Transferase</keyword>
<evidence type="ECO:0000256" key="2">
    <source>
        <dbReference type="ARBA" id="ARBA00002764"/>
    </source>
</evidence>
<dbReference type="CDD" id="cd03791">
    <property type="entry name" value="GT5_Glycogen_synthase_DULL1-like"/>
    <property type="match status" value="1"/>
</dbReference>
<comment type="catalytic activity">
    <reaction evidence="1 11">
        <text>[(1-&gt;4)-alpha-D-glucosyl](n) + ADP-alpha-D-glucose = [(1-&gt;4)-alpha-D-glucosyl](n+1) + ADP + H(+)</text>
        <dbReference type="Rhea" id="RHEA:18189"/>
        <dbReference type="Rhea" id="RHEA-COMP:9584"/>
        <dbReference type="Rhea" id="RHEA-COMP:9587"/>
        <dbReference type="ChEBI" id="CHEBI:15378"/>
        <dbReference type="ChEBI" id="CHEBI:15444"/>
        <dbReference type="ChEBI" id="CHEBI:57498"/>
        <dbReference type="ChEBI" id="CHEBI:456216"/>
        <dbReference type="EC" id="2.4.1.21"/>
    </reaction>
</comment>
<evidence type="ECO:0000256" key="5">
    <source>
        <dbReference type="ARBA" id="ARBA00012588"/>
    </source>
</evidence>
<dbReference type="NCBIfam" id="TIGR02095">
    <property type="entry name" value="glgA"/>
    <property type="match status" value="1"/>
</dbReference>
<evidence type="ECO:0000256" key="8">
    <source>
        <dbReference type="ARBA" id="ARBA00022679"/>
    </source>
</evidence>
<keyword evidence="7 11" id="KW-0328">Glycosyltransferase</keyword>
<name>A0ABT4XI32_9PSED</name>
<feature type="domain" description="Glycosyl transferase family 1" evidence="13">
    <location>
        <begin position="330"/>
        <end position="472"/>
    </location>
</feature>
<reference evidence="15 16" key="1">
    <citation type="submission" date="2023-01" db="EMBL/GenBank/DDBJ databases">
        <title>Pseudomonas SA3-5T sp. nov., isolated from tidal flat sediment.</title>
        <authorList>
            <person name="Kim H.S."/>
            <person name="Kim J.-S."/>
            <person name="Suh M.K."/>
            <person name="Eom M.K."/>
            <person name="Lee J.-S."/>
        </authorList>
    </citation>
    <scope>NUCLEOTIDE SEQUENCE [LARGE SCALE GENOMIC DNA]</scope>
    <source>
        <strain evidence="15 16">SA3-5</strain>
    </source>
</reference>
<evidence type="ECO:0000313" key="16">
    <source>
        <dbReference type="Proteomes" id="UP001212042"/>
    </source>
</evidence>
<dbReference type="Gene3D" id="3.40.50.2000">
    <property type="entry name" value="Glycogen Phosphorylase B"/>
    <property type="match status" value="2"/>
</dbReference>
<protein>
    <recommendedName>
        <fullName evidence="6 11">Glycogen synthase</fullName>
        <ecNumber evidence="5 11">2.4.1.21</ecNumber>
    </recommendedName>
    <alternativeName>
        <fullName evidence="10 11">Starch [bacterial glycogen] synthase</fullName>
    </alternativeName>
</protein>
<dbReference type="NCBIfam" id="NF001899">
    <property type="entry name" value="PRK00654.1-2"/>
    <property type="match status" value="1"/>
</dbReference>
<dbReference type="InterPro" id="IPR001296">
    <property type="entry name" value="Glyco_trans_1"/>
</dbReference>
<dbReference type="InterPro" id="IPR013534">
    <property type="entry name" value="Starch_synth_cat_dom"/>
</dbReference>
<accession>A0ABT4XI32</accession>
<proteinExistence type="inferred from homology"/>
<dbReference type="Proteomes" id="UP001212042">
    <property type="component" value="Unassembled WGS sequence"/>
</dbReference>
<feature type="region of interest" description="Disordered" evidence="12">
    <location>
        <begin position="1"/>
        <end position="26"/>
    </location>
</feature>
<feature type="domain" description="Starch synthase catalytic" evidence="14">
    <location>
        <begin position="42"/>
        <end position="276"/>
    </location>
</feature>
<sequence>MVDSPLQFPAQERRKNNPAAANLSAPGNSNLHLHSFQPGRRNILFVTSELAGLAKTGGLGEVCAALPRALARLHDVRVLLPGYREVLESGHPVRVVGRIDGHAALPPCKLGRIDLADGLIVYLLLCPELYERPGSPYTDEKGRDWADNHIRFARLGLAAAEIAAGNSGTLWRPDLIHAHDWPAALAPAYMHWRGQTTSSVFTIHNLAYLGLYSLACRPELGIPAAACRPEGMEFHGKLSFLKAGIAYASRITTVSATYAREITTAQFGCGLEGILRSKARQGLLSGIRNGIDDSWDPASDPHLLDHFSSSDWQGKAANAAYVRQRFELQPSAGPLFAVVSRLVQQKGIDLTLAVAADIVAAGGQIAVIGRGEPLIEERMRQLGSRFPGHIGVHIGFDETDARRMFAGSDFLLMPSRYEPCGLSQMYAQRFASLPIARRTGGLADTIEDGVSGFLFDQAKVASYRQAIERALKVYAHPRLLQAMRCRAMASRFFWSEAIAPYAELYHRLLERRRTVRAPA</sequence>
<dbReference type="Pfam" id="PF08323">
    <property type="entry name" value="Glyco_transf_5"/>
    <property type="match status" value="1"/>
</dbReference>
<dbReference type="EMBL" id="JAQJZJ010000007">
    <property type="protein sequence ID" value="MDA7087879.1"/>
    <property type="molecule type" value="Genomic_DNA"/>
</dbReference>
<keyword evidence="16" id="KW-1185">Reference proteome</keyword>
<evidence type="ECO:0000256" key="1">
    <source>
        <dbReference type="ARBA" id="ARBA00001478"/>
    </source>
</evidence>
<dbReference type="SUPFAM" id="SSF53756">
    <property type="entry name" value="UDP-Glycosyltransferase/glycogen phosphorylase"/>
    <property type="match status" value="1"/>
</dbReference>
<evidence type="ECO:0000256" key="6">
    <source>
        <dbReference type="ARBA" id="ARBA00019935"/>
    </source>
</evidence>
<evidence type="ECO:0000256" key="7">
    <source>
        <dbReference type="ARBA" id="ARBA00022676"/>
    </source>
</evidence>
<evidence type="ECO:0000256" key="11">
    <source>
        <dbReference type="HAMAP-Rule" id="MF_00484"/>
    </source>
</evidence>
<evidence type="ECO:0000256" key="10">
    <source>
        <dbReference type="ARBA" id="ARBA00031722"/>
    </source>
</evidence>
<dbReference type="RefSeq" id="WP_271348740.1">
    <property type="nucleotide sequence ID" value="NZ_JAQJZJ010000007.1"/>
</dbReference>
<comment type="function">
    <text evidence="2 11">Synthesizes alpha-1,4-glucan chains using ADP-glucose.</text>
</comment>
<dbReference type="PANTHER" id="PTHR45825:SF8">
    <property type="entry name" value="GLYCOGEN SYNTHASE"/>
    <property type="match status" value="1"/>
</dbReference>
<evidence type="ECO:0000313" key="15">
    <source>
        <dbReference type="EMBL" id="MDA7087879.1"/>
    </source>
</evidence>
<evidence type="ECO:0000259" key="14">
    <source>
        <dbReference type="Pfam" id="PF08323"/>
    </source>
</evidence>
<gene>
    <name evidence="11 15" type="primary">glgA</name>
    <name evidence="15" type="ORF">PH586_15920</name>
</gene>
<evidence type="ECO:0000256" key="12">
    <source>
        <dbReference type="SAM" id="MobiDB-lite"/>
    </source>
</evidence>
<dbReference type="HAMAP" id="MF_00484">
    <property type="entry name" value="Glycogen_synth"/>
    <property type="match status" value="1"/>
</dbReference>
<dbReference type="NCBIfam" id="NF001901">
    <property type="entry name" value="PRK00654.1-5"/>
    <property type="match status" value="1"/>
</dbReference>
<dbReference type="InterPro" id="IPR011835">
    <property type="entry name" value="GS/SS"/>
</dbReference>
<dbReference type="PANTHER" id="PTHR45825">
    <property type="entry name" value="GRANULE-BOUND STARCH SYNTHASE 1, CHLOROPLASTIC/AMYLOPLASTIC"/>
    <property type="match status" value="1"/>
</dbReference>
<feature type="binding site" evidence="11">
    <location>
        <position position="55"/>
    </location>
    <ligand>
        <name>ADP-alpha-D-glucose</name>
        <dbReference type="ChEBI" id="CHEBI:57498"/>
    </ligand>
</feature>
<comment type="similarity">
    <text evidence="4 11">Belongs to the glycosyltransferase 1 family. Bacterial/plant glycogen synthase subfamily.</text>
</comment>
<comment type="pathway">
    <text evidence="3 11">Glycan biosynthesis; glycogen biosynthesis.</text>
</comment>